<dbReference type="HOGENOM" id="CLU_136846_0_0_6"/>
<dbReference type="GeneID" id="79176229"/>
<gene>
    <name evidence="1" type="ORF">TOL_1327</name>
</gene>
<protein>
    <submittedName>
        <fullName evidence="1">Uncharacterized protein</fullName>
    </submittedName>
</protein>
<accession>M5DRF8</accession>
<dbReference type="RefSeq" id="WP_015486487.1">
    <property type="nucleotide sequence ID" value="NC_020888.1"/>
</dbReference>
<reference evidence="1 2" key="1">
    <citation type="journal article" date="2013" name="Genome Announc.">
        <title>Genome Sequence of Thalassolituus oleivorans MIL-1 (DSM 14913T).</title>
        <authorList>
            <person name="Golyshin P.N."/>
            <person name="Werner J."/>
            <person name="Chernikova T.N."/>
            <person name="Tran H."/>
            <person name="Ferrer M."/>
            <person name="Yakimov M.M."/>
            <person name="Teeling H."/>
            <person name="Golyshina O.V."/>
        </authorList>
    </citation>
    <scope>NUCLEOTIDE SEQUENCE [LARGE SCALE GENOMIC DNA]</scope>
    <source>
        <strain evidence="1 2">MIL-1</strain>
    </source>
</reference>
<dbReference type="Pfam" id="PF19669">
    <property type="entry name" value="DUF6172"/>
    <property type="match status" value="1"/>
</dbReference>
<proteinExistence type="predicted"/>
<dbReference type="eggNOG" id="ENOG5032RT7">
    <property type="taxonomic scope" value="Bacteria"/>
</dbReference>
<dbReference type="STRING" id="187493.CN03_11585"/>
<name>M5DRF8_9GAMM</name>
<dbReference type="KEGG" id="tol:TOL_1327"/>
<evidence type="ECO:0000313" key="2">
    <source>
        <dbReference type="Proteomes" id="UP000011866"/>
    </source>
</evidence>
<keyword evidence="2" id="KW-1185">Reference proteome</keyword>
<dbReference type="EMBL" id="HF680312">
    <property type="protein sequence ID" value="CCU71752.1"/>
    <property type="molecule type" value="Genomic_DNA"/>
</dbReference>
<dbReference type="Proteomes" id="UP000011866">
    <property type="component" value="Chromosome"/>
</dbReference>
<organism evidence="1 2">
    <name type="scientific">Thalassolituus oleivorans MIL-1</name>
    <dbReference type="NCBI Taxonomy" id="1298593"/>
    <lineage>
        <taxon>Bacteria</taxon>
        <taxon>Pseudomonadati</taxon>
        <taxon>Pseudomonadota</taxon>
        <taxon>Gammaproteobacteria</taxon>
        <taxon>Oceanospirillales</taxon>
        <taxon>Oceanospirillaceae</taxon>
        <taxon>Thalassolituus</taxon>
    </lineage>
</organism>
<dbReference type="AlphaFoldDB" id="M5DRF8"/>
<sequence>MKRTFKLDHPKIKVPRVVDSIKHDIKKFLKKERQKDLPKGATYWDFDCKLGQSEESAVEVRLPALAKGIDELVANNIMTIYVEITAKAIEAGESQPVQED</sequence>
<dbReference type="InterPro" id="IPR046170">
    <property type="entry name" value="DUF6172"/>
</dbReference>
<evidence type="ECO:0000313" key="1">
    <source>
        <dbReference type="EMBL" id="CCU71752.1"/>
    </source>
</evidence>